<evidence type="ECO:0000313" key="5">
    <source>
        <dbReference type="Proteomes" id="UP001549773"/>
    </source>
</evidence>
<organism evidence="4 5">
    <name type="scientific">Sediminicola luteus</name>
    <dbReference type="NCBI Taxonomy" id="319238"/>
    <lineage>
        <taxon>Bacteria</taxon>
        <taxon>Pseudomonadati</taxon>
        <taxon>Bacteroidota</taxon>
        <taxon>Flavobacteriia</taxon>
        <taxon>Flavobacteriales</taxon>
        <taxon>Flavobacteriaceae</taxon>
        <taxon>Sediminicola</taxon>
    </lineage>
</organism>
<dbReference type="InterPro" id="IPR045857">
    <property type="entry name" value="O16G_dom_2"/>
</dbReference>
<dbReference type="InterPro" id="IPR006047">
    <property type="entry name" value="GH13_cat_dom"/>
</dbReference>
<dbReference type="EMBL" id="JBEWYP010000003">
    <property type="protein sequence ID" value="MET7029453.1"/>
    <property type="molecule type" value="Genomic_DNA"/>
</dbReference>
<keyword evidence="5" id="KW-1185">Reference proteome</keyword>
<dbReference type="SMART" id="SM00642">
    <property type="entry name" value="Aamy"/>
    <property type="match status" value="1"/>
</dbReference>
<reference evidence="4 5" key="1">
    <citation type="submission" date="2024-07" db="EMBL/GenBank/DDBJ databases">
        <title>The genome sequence of type strain Sediminicola luteus GDMCC 1.2596T.</title>
        <authorList>
            <person name="Liu Y."/>
        </authorList>
    </citation>
    <scope>NUCLEOTIDE SEQUENCE [LARGE SCALE GENOMIC DNA]</scope>
    <source>
        <strain evidence="4 5">GDMCC 1.2596</strain>
    </source>
</reference>
<keyword evidence="1" id="KW-0328">Glycosyltransferase</keyword>
<dbReference type="Gene3D" id="3.90.400.10">
    <property type="entry name" value="Oligo-1,6-glucosidase, Domain 2"/>
    <property type="match status" value="1"/>
</dbReference>
<dbReference type="PIRSF" id="PIRSF003059">
    <property type="entry name" value="Sucrose_phosphorylase"/>
    <property type="match status" value="1"/>
</dbReference>
<evidence type="ECO:0000256" key="2">
    <source>
        <dbReference type="ARBA" id="ARBA00022679"/>
    </source>
</evidence>
<dbReference type="CDD" id="cd11356">
    <property type="entry name" value="AmyAc_Sucrose_phosphorylase-like_1"/>
    <property type="match status" value="1"/>
</dbReference>
<keyword evidence="4" id="KW-0378">Hydrolase</keyword>
<dbReference type="RefSeq" id="WP_354618265.1">
    <property type="nucleotide sequence ID" value="NZ_JBEWYP010000003.1"/>
</dbReference>
<gene>
    <name evidence="4" type="ORF">ABXZ32_08595</name>
</gene>
<comment type="caution">
    <text evidence="4">The sequence shown here is derived from an EMBL/GenBank/DDBJ whole genome shotgun (WGS) entry which is preliminary data.</text>
</comment>
<dbReference type="InterPro" id="IPR033746">
    <property type="entry name" value="GGa_phosphorylase"/>
</dbReference>
<evidence type="ECO:0000259" key="3">
    <source>
        <dbReference type="SMART" id="SM00642"/>
    </source>
</evidence>
<feature type="domain" description="Glycosyl hydrolase family 13 catalytic" evidence="3">
    <location>
        <begin position="52"/>
        <end position="484"/>
    </location>
</feature>
<name>A0ABV2TW10_9FLAO</name>
<keyword evidence="2" id="KW-0808">Transferase</keyword>
<dbReference type="Pfam" id="PF00128">
    <property type="entry name" value="Alpha-amylase"/>
    <property type="match status" value="1"/>
</dbReference>
<dbReference type="PANTHER" id="PTHR10357">
    <property type="entry name" value="ALPHA-AMYLASE FAMILY MEMBER"/>
    <property type="match status" value="1"/>
</dbReference>
<dbReference type="SUPFAM" id="SSF51445">
    <property type="entry name" value="(Trans)glycosidases"/>
    <property type="match status" value="1"/>
</dbReference>
<dbReference type="PANTHER" id="PTHR10357:SF214">
    <property type="entry name" value="GLUCOSYLGLYCERATE PHOSPHORYLASE"/>
    <property type="match status" value="1"/>
</dbReference>
<proteinExistence type="predicted"/>
<dbReference type="Proteomes" id="UP001549773">
    <property type="component" value="Unassembled WGS sequence"/>
</dbReference>
<evidence type="ECO:0000313" key="4">
    <source>
        <dbReference type="EMBL" id="MET7029453.1"/>
    </source>
</evidence>
<evidence type="ECO:0000256" key="1">
    <source>
        <dbReference type="ARBA" id="ARBA00022676"/>
    </source>
</evidence>
<sequence>MEKQLHKESFLNSLRTLYTEKQSDWVLKKVEELLEKYRPIIKDVHAPLTEKDVMLITYGDNVQQEGKSHLQTLKKFIDNYCLPEINTTHILPCFPYTSDDGFSVTDYYEIDPDLGTWEDIKKLSESNNIMFDAVVNHMSKSSKWFQFYLAQEEGFKDFFIAVDPSIDLSKVVRPRALPLLTPFKTKQRKEIHVWTTFSEDQVDLNARSPEVFIAILDVLLFYTSKGGRFIRLDAIAFLWKEIGTNCIHLPETHLIIKLHKEVIRLLTDDLYIITETNVPHKENISYFGNGEDEADLVYNFTLAPLLVYSIMKESVSVLGNWAQSLKFPSDKVCFFNFTASHDGIGMRPLQNIIPDEEVGQLAKRAEKHGGLVGYKNNEDGSQSPYELNCNYMDLLSGPEEEDEVRVAKMILTQSVMLAMPGVPGIYFHSLVGSRNYYKGVEESGIKRRINREKLNYEQLASELADTDSLRHTIFNAYKKILKIRTNQKAFNPLGKASYHVSDDQKIFSIKREHEGDTIFAVYNFSNSEATMKALSSHVYDLVNEKEWTGDSWKLKPYQYYWFKVK</sequence>
<accession>A0ABV2TW10</accession>
<dbReference type="Gene3D" id="3.20.20.80">
    <property type="entry name" value="Glycosidases"/>
    <property type="match status" value="1"/>
</dbReference>
<dbReference type="GO" id="GO:0016787">
    <property type="term" value="F:hydrolase activity"/>
    <property type="evidence" value="ECO:0007669"/>
    <property type="project" value="UniProtKB-KW"/>
</dbReference>
<dbReference type="InterPro" id="IPR017853">
    <property type="entry name" value="GH"/>
</dbReference>
<dbReference type="InterPro" id="IPR016377">
    <property type="entry name" value="Sucrose_GGa_phosphorylase-rel"/>
</dbReference>
<protein>
    <submittedName>
        <fullName evidence="4">Alpha-amylase family glycosyl hydrolase</fullName>
    </submittedName>
</protein>
<dbReference type="Gene3D" id="2.60.40.1180">
    <property type="entry name" value="Golgi alpha-mannosidase II"/>
    <property type="match status" value="1"/>
</dbReference>
<dbReference type="InterPro" id="IPR013780">
    <property type="entry name" value="Glyco_hydro_b"/>
</dbReference>